<reference evidence="1 2" key="1">
    <citation type="submission" date="2013-12" db="EMBL/GenBank/DDBJ databases">
        <authorList>
            <consortium name="DOE Joint Genome Institute"/>
            <person name="Eisen J."/>
            <person name="Huntemann M."/>
            <person name="Han J."/>
            <person name="Chen A."/>
            <person name="Kyrpides N."/>
            <person name="Mavromatis K."/>
            <person name="Markowitz V."/>
            <person name="Palaniappan K."/>
            <person name="Ivanova N."/>
            <person name="Schaumberg A."/>
            <person name="Pati A."/>
            <person name="Liolios K."/>
            <person name="Nordberg H.P."/>
            <person name="Cantor M.N."/>
            <person name="Hua S.X."/>
            <person name="Woyke T."/>
        </authorList>
    </citation>
    <scope>NUCLEOTIDE SEQUENCE [LARGE SCALE GENOMIC DNA]</scope>
    <source>
        <strain evidence="2">DSM 19437</strain>
    </source>
</reference>
<dbReference type="AlphaFoldDB" id="W0F7I6"/>
<dbReference type="EMBL" id="CP007035">
    <property type="protein sequence ID" value="AHF17311.1"/>
    <property type="molecule type" value="Genomic_DNA"/>
</dbReference>
<dbReference type="InterPro" id="IPR016024">
    <property type="entry name" value="ARM-type_fold"/>
</dbReference>
<evidence type="ECO:0000313" key="2">
    <source>
        <dbReference type="Proteomes" id="UP000003586"/>
    </source>
</evidence>
<keyword evidence="2" id="KW-1185">Reference proteome</keyword>
<dbReference type="STRING" id="929713.NIASO_05575"/>
<dbReference type="KEGG" id="nso:NIASO_05575"/>
<proteinExistence type="predicted"/>
<dbReference type="OrthoDB" id="667893at2"/>
<sequence>MELKAILSGASLTKEQVAAIVTWIGAGQQRFDELFGIFTTGSNRMVQRTAWPLSYCVIQHPSLIQSHYKTIIQLLTAPGQPAAVKRNILRLLDQGAVFPKKFHGQIIDFCFKTLEDPKEPIAARAFSMGILSRFTDTYPEIHPELKTVVELILPNASPGVKSRALKILKQ</sequence>
<dbReference type="RefSeq" id="WP_008582927.1">
    <property type="nucleotide sequence ID" value="NZ_CP007035.1"/>
</dbReference>
<accession>W0F7I6</accession>
<dbReference type="SUPFAM" id="SSF48371">
    <property type="entry name" value="ARM repeat"/>
    <property type="match status" value="1"/>
</dbReference>
<evidence type="ECO:0000313" key="1">
    <source>
        <dbReference type="EMBL" id="AHF17311.1"/>
    </source>
</evidence>
<dbReference type="Proteomes" id="UP000003586">
    <property type="component" value="Chromosome"/>
</dbReference>
<dbReference type="HOGENOM" id="CLU_132598_0_0_10"/>
<name>W0F7I6_9BACT</name>
<gene>
    <name evidence="1" type="ORF">NIASO_05575</name>
</gene>
<organism evidence="1 2">
    <name type="scientific">Niabella soli DSM 19437</name>
    <dbReference type="NCBI Taxonomy" id="929713"/>
    <lineage>
        <taxon>Bacteria</taxon>
        <taxon>Pseudomonadati</taxon>
        <taxon>Bacteroidota</taxon>
        <taxon>Chitinophagia</taxon>
        <taxon>Chitinophagales</taxon>
        <taxon>Chitinophagaceae</taxon>
        <taxon>Niabella</taxon>
    </lineage>
</organism>
<protein>
    <submittedName>
        <fullName evidence="1">Uncharacterized protein</fullName>
    </submittedName>
</protein>